<name>A0ABR4KQN3_9EURO</name>
<reference evidence="1 2" key="1">
    <citation type="submission" date="2024-07" db="EMBL/GenBank/DDBJ databases">
        <title>Section-level genome sequencing and comparative genomics of Aspergillus sections Usti and Cavernicolus.</title>
        <authorList>
            <consortium name="Lawrence Berkeley National Laboratory"/>
            <person name="Nybo J.L."/>
            <person name="Vesth T.C."/>
            <person name="Theobald S."/>
            <person name="Frisvad J.C."/>
            <person name="Larsen T.O."/>
            <person name="Kjaerboelling I."/>
            <person name="Rothschild-Mancinelli K."/>
            <person name="Lyhne E.K."/>
            <person name="Kogle M.E."/>
            <person name="Barry K."/>
            <person name="Clum A."/>
            <person name="Na H."/>
            <person name="Ledsgaard L."/>
            <person name="Lin J."/>
            <person name="Lipzen A."/>
            <person name="Kuo A."/>
            <person name="Riley R."/>
            <person name="Mondo S."/>
            <person name="LaButti K."/>
            <person name="Haridas S."/>
            <person name="Pangalinan J."/>
            <person name="Salamov A.A."/>
            <person name="Simmons B.A."/>
            <person name="Magnuson J.K."/>
            <person name="Chen J."/>
            <person name="Drula E."/>
            <person name="Henrissat B."/>
            <person name="Wiebenga A."/>
            <person name="Lubbers R.J."/>
            <person name="Gomes A.C."/>
            <person name="Macurrencykelacurrency M.R."/>
            <person name="Stajich J."/>
            <person name="Grigoriev I.V."/>
            <person name="Mortensen U.H."/>
            <person name="De vries R.P."/>
            <person name="Baker S.E."/>
            <person name="Andersen M.R."/>
        </authorList>
    </citation>
    <scope>NUCLEOTIDE SEQUENCE [LARGE SCALE GENOMIC DNA]</scope>
    <source>
        <strain evidence="1 2">CBS 756.74</strain>
    </source>
</reference>
<dbReference type="RefSeq" id="XP_070901440.1">
    <property type="nucleotide sequence ID" value="XM_071044968.1"/>
</dbReference>
<dbReference type="EMBL" id="JBFXLR010000011">
    <property type="protein sequence ID" value="KAL2854576.1"/>
    <property type="molecule type" value="Genomic_DNA"/>
</dbReference>
<dbReference type="GeneID" id="98160132"/>
<accession>A0ABR4KQN3</accession>
<gene>
    <name evidence="1" type="ORF">BJX68DRAFT_264474</name>
</gene>
<comment type="caution">
    <text evidence="1">The sequence shown here is derived from an EMBL/GenBank/DDBJ whole genome shotgun (WGS) entry which is preliminary data.</text>
</comment>
<evidence type="ECO:0000313" key="2">
    <source>
        <dbReference type="Proteomes" id="UP001610444"/>
    </source>
</evidence>
<evidence type="ECO:0008006" key="3">
    <source>
        <dbReference type="Google" id="ProtNLM"/>
    </source>
</evidence>
<evidence type="ECO:0000313" key="1">
    <source>
        <dbReference type="EMBL" id="KAL2854576.1"/>
    </source>
</evidence>
<protein>
    <recommendedName>
        <fullName evidence="3">F-box domain-containing protein</fullName>
    </recommendedName>
</protein>
<proteinExistence type="predicted"/>
<organism evidence="1 2">
    <name type="scientific">Aspergillus pseudodeflectus</name>
    <dbReference type="NCBI Taxonomy" id="176178"/>
    <lineage>
        <taxon>Eukaryota</taxon>
        <taxon>Fungi</taxon>
        <taxon>Dikarya</taxon>
        <taxon>Ascomycota</taxon>
        <taxon>Pezizomycotina</taxon>
        <taxon>Eurotiomycetes</taxon>
        <taxon>Eurotiomycetidae</taxon>
        <taxon>Eurotiales</taxon>
        <taxon>Aspergillaceae</taxon>
        <taxon>Aspergillus</taxon>
        <taxon>Aspergillus subgen. Nidulantes</taxon>
    </lineage>
</organism>
<dbReference type="Proteomes" id="UP001610444">
    <property type="component" value="Unassembled WGS sequence"/>
</dbReference>
<sequence>MARSLAHLPAEIIIIIASCLPNSGIKTLRLTCKTLCNTVRLRLDRAFLSANPLNITVFRAIADSETFRHGVRDIIWDDARLVKDLWGEFHIADPREDLWTDEESGAPLWFVDACKENIKDVQMRKMLHVYCRRTPPEPVLLADQIASDHLPIRICWQYYQNLLQQQEDVIVFNRDAEAFTYGLQRFPALTRVTVTAAAHGWIYAPLALGDEATREDYRGVCIAMHALATYSEHHQVTELRLDAHTLETGLNCRMFEEPNKQYNDFAAILNKPDFARLDLSLLVRGQERTGWRCFRSGCLRRALAGAPDIQHISLTTNVDSSLGSDSSVPGSAGSREQLVPLHTIFPAETWRSLQHFSLSKFLVEEDDIVSFLSSLPDTLRSVHLGFLYFVNHGGTYGTLLEDMRDKLDWRSRPSSDLPVVTIALPTEYIQVGHAIWLDKEVREFLYADGANPFWNRGNGMMKAGVVRDAFIPGVHWAPYDVWGGIA</sequence>
<keyword evidence="2" id="KW-1185">Reference proteome</keyword>